<dbReference type="GO" id="GO:0003824">
    <property type="term" value="F:catalytic activity"/>
    <property type="evidence" value="ECO:0007669"/>
    <property type="project" value="InterPro"/>
</dbReference>
<dbReference type="Pfam" id="PF04055">
    <property type="entry name" value="Radical_SAM"/>
    <property type="match status" value="1"/>
</dbReference>
<evidence type="ECO:0000256" key="3">
    <source>
        <dbReference type="ARBA" id="ARBA00022691"/>
    </source>
</evidence>
<evidence type="ECO:0000256" key="5">
    <source>
        <dbReference type="ARBA" id="ARBA00022898"/>
    </source>
</evidence>
<dbReference type="GO" id="GO:0051539">
    <property type="term" value="F:4 iron, 4 sulfur cluster binding"/>
    <property type="evidence" value="ECO:0007669"/>
    <property type="project" value="UniProtKB-KW"/>
</dbReference>
<evidence type="ECO:0000256" key="2">
    <source>
        <dbReference type="ARBA" id="ARBA00022485"/>
    </source>
</evidence>
<evidence type="ECO:0000256" key="7">
    <source>
        <dbReference type="ARBA" id="ARBA00023014"/>
    </source>
</evidence>
<sequence length="395" mass="45410">MDLNTARFTHGPHKGRTGAQKGPKYVTKLDKIPQLSPGERKELKEVCDKYAFRSNDYYLSLINWNDPDDPIRKIVIPDTKELEGGGRLDASNEESYTVVPGLQHKYQYTALLLVNDVCGAYCRFCFRKRLFMDLNDETQRDVSEGIAYIRRHKELSNVLLTGGDPLVLSTPKIENIVRQLREIEHVKIIRIGSKIPAFNPFRILNDPSLLDMFRKYSHGEKKIYIMAHFNHPRELTNEAISAMDMLARAGAVIINQTPLIKGVNNDPYTLAALFNKLSYIGVPPYYLFQGRPTAGNETFSIPIEKSFEIFEQARMLCSGLAKRARLVMSHSTGKIEVVGKTETHIYMRYHRAANPQERARFMVFERNPDAYWFDDYREAVTDYSIKKPYNCLDPD</sequence>
<dbReference type="Gene3D" id="3.20.20.70">
    <property type="entry name" value="Aldolase class I"/>
    <property type="match status" value="1"/>
</dbReference>
<evidence type="ECO:0000259" key="9">
    <source>
        <dbReference type="PROSITE" id="PS51918"/>
    </source>
</evidence>
<evidence type="ECO:0000256" key="1">
    <source>
        <dbReference type="ARBA" id="ARBA00001933"/>
    </source>
</evidence>
<evidence type="ECO:0000256" key="6">
    <source>
        <dbReference type="ARBA" id="ARBA00023004"/>
    </source>
</evidence>
<keyword evidence="7" id="KW-0411">Iron-sulfur</keyword>
<organism evidence="10">
    <name type="scientific">hydrothermal vent metagenome</name>
    <dbReference type="NCBI Taxonomy" id="652676"/>
    <lineage>
        <taxon>unclassified sequences</taxon>
        <taxon>metagenomes</taxon>
        <taxon>ecological metagenomes</taxon>
    </lineage>
</organism>
<dbReference type="AlphaFoldDB" id="A0A3B1CGJ3"/>
<dbReference type="InterPro" id="IPR007197">
    <property type="entry name" value="rSAM"/>
</dbReference>
<dbReference type="InterPro" id="IPR003739">
    <property type="entry name" value="Lys_aminomutase/Glu_NH3_mut"/>
</dbReference>
<dbReference type="SFLD" id="SFLDG01070">
    <property type="entry name" value="PLP-dependent"/>
    <property type="match status" value="1"/>
</dbReference>
<comment type="cofactor">
    <cofactor evidence="1">
        <name>pyridoxal 5'-phosphate</name>
        <dbReference type="ChEBI" id="CHEBI:597326"/>
    </cofactor>
</comment>
<gene>
    <name evidence="10" type="ORF">MNBD_NITROSPINAE02-1751</name>
</gene>
<dbReference type="PANTHER" id="PTHR30538">
    <property type="entry name" value="LYSINE 2,3-AMINOMUTASE-RELATED"/>
    <property type="match status" value="1"/>
</dbReference>
<dbReference type="PIRSF" id="PIRSF004911">
    <property type="entry name" value="DUF160"/>
    <property type="match status" value="1"/>
</dbReference>
<name>A0A3B1CGJ3_9ZZZZ</name>
<accession>A0A3B1CGJ3</accession>
<dbReference type="InterPro" id="IPR013785">
    <property type="entry name" value="Aldolase_TIM"/>
</dbReference>
<keyword evidence="3" id="KW-0949">S-adenosyl-L-methionine</keyword>
<keyword evidence="5" id="KW-0663">Pyridoxal phosphate</keyword>
<feature type="region of interest" description="Disordered" evidence="8">
    <location>
        <begin position="1"/>
        <end position="23"/>
    </location>
</feature>
<reference evidence="10" key="1">
    <citation type="submission" date="2018-06" db="EMBL/GenBank/DDBJ databases">
        <authorList>
            <person name="Zhirakovskaya E."/>
        </authorList>
    </citation>
    <scope>NUCLEOTIDE SEQUENCE</scope>
</reference>
<evidence type="ECO:0000256" key="8">
    <source>
        <dbReference type="SAM" id="MobiDB-lite"/>
    </source>
</evidence>
<evidence type="ECO:0000313" key="10">
    <source>
        <dbReference type="EMBL" id="VAX23863.1"/>
    </source>
</evidence>
<dbReference type="GO" id="GO:0046872">
    <property type="term" value="F:metal ion binding"/>
    <property type="evidence" value="ECO:0007669"/>
    <property type="project" value="UniProtKB-KW"/>
</dbReference>
<evidence type="ECO:0000256" key="4">
    <source>
        <dbReference type="ARBA" id="ARBA00022723"/>
    </source>
</evidence>
<dbReference type="PROSITE" id="PS51918">
    <property type="entry name" value="RADICAL_SAM"/>
    <property type="match status" value="1"/>
</dbReference>
<proteinExistence type="predicted"/>
<protein>
    <submittedName>
        <fullName evidence="10">Lysine 2,3-aminomutase related protein</fullName>
    </submittedName>
</protein>
<dbReference type="NCBIfam" id="TIGR00238">
    <property type="entry name" value="KamA family radical SAM protein"/>
    <property type="match status" value="1"/>
</dbReference>
<dbReference type="InterPro" id="IPR058240">
    <property type="entry name" value="rSAM_sf"/>
</dbReference>
<keyword evidence="2" id="KW-0004">4Fe-4S</keyword>
<dbReference type="EMBL" id="UOGE01000090">
    <property type="protein sequence ID" value="VAX23863.1"/>
    <property type="molecule type" value="Genomic_DNA"/>
</dbReference>
<dbReference type="SUPFAM" id="SSF102114">
    <property type="entry name" value="Radical SAM enzymes"/>
    <property type="match status" value="1"/>
</dbReference>
<keyword evidence="4" id="KW-0479">Metal-binding</keyword>
<dbReference type="PANTHER" id="PTHR30538:SF0">
    <property type="entry name" value="L-LYSINE 2,3-AMINOMUTASE AQ_1632-RELATED"/>
    <property type="match status" value="1"/>
</dbReference>
<dbReference type="SFLD" id="SFLDS00029">
    <property type="entry name" value="Radical_SAM"/>
    <property type="match status" value="1"/>
</dbReference>
<feature type="domain" description="Radical SAM core" evidence="9">
    <location>
        <begin position="104"/>
        <end position="320"/>
    </location>
</feature>
<dbReference type="CDD" id="cd01335">
    <property type="entry name" value="Radical_SAM"/>
    <property type="match status" value="1"/>
</dbReference>
<keyword evidence="6" id="KW-0408">Iron</keyword>